<organism evidence="3 4">
    <name type="scientific">Chitinophaga rupis</name>
    <dbReference type="NCBI Taxonomy" id="573321"/>
    <lineage>
        <taxon>Bacteria</taxon>
        <taxon>Pseudomonadati</taxon>
        <taxon>Bacteroidota</taxon>
        <taxon>Chitinophagia</taxon>
        <taxon>Chitinophagales</taxon>
        <taxon>Chitinophagaceae</taxon>
        <taxon>Chitinophaga</taxon>
    </lineage>
</organism>
<sequence length="118" mass="13126">MEEFIVIMRLDILTKEAQPSPEQMQVYMQRYHDWVGGIAAQDKFVGGTGLSKEGKVLKFNDVMTDGPYAETKESIAGFITIRAKDLEEAVSLAKGCPILKGEGNTVEVRQIVTRHNNP</sequence>
<name>A0A1H7GVX1_9BACT</name>
<gene>
    <name evidence="3" type="ORF">SAMN04488505_101168</name>
</gene>
<evidence type="ECO:0000313" key="4">
    <source>
        <dbReference type="Proteomes" id="UP000198984"/>
    </source>
</evidence>
<dbReference type="PANTHER" id="PTHR35174">
    <property type="entry name" value="BLL7171 PROTEIN-RELATED"/>
    <property type="match status" value="1"/>
</dbReference>
<evidence type="ECO:0000256" key="1">
    <source>
        <dbReference type="ARBA" id="ARBA00007689"/>
    </source>
</evidence>
<evidence type="ECO:0000313" key="3">
    <source>
        <dbReference type="EMBL" id="SEK42194.1"/>
    </source>
</evidence>
<dbReference type="InterPro" id="IPR005545">
    <property type="entry name" value="YCII"/>
</dbReference>
<dbReference type="InterPro" id="IPR011008">
    <property type="entry name" value="Dimeric_a/b-barrel"/>
</dbReference>
<protein>
    <submittedName>
        <fullName evidence="3">Uncharacterized conserved protein</fullName>
    </submittedName>
</protein>
<proteinExistence type="inferred from homology"/>
<dbReference type="Proteomes" id="UP000198984">
    <property type="component" value="Unassembled WGS sequence"/>
</dbReference>
<dbReference type="STRING" id="573321.SAMN04488505_101168"/>
<reference evidence="3 4" key="1">
    <citation type="submission" date="2016-10" db="EMBL/GenBank/DDBJ databases">
        <authorList>
            <person name="de Groot N.N."/>
        </authorList>
    </citation>
    <scope>NUCLEOTIDE SEQUENCE [LARGE SCALE GENOMIC DNA]</scope>
    <source>
        <strain evidence="3 4">DSM 21039</strain>
    </source>
</reference>
<dbReference type="AlphaFoldDB" id="A0A1H7GVX1"/>
<dbReference type="EMBL" id="FOBB01000001">
    <property type="protein sequence ID" value="SEK42194.1"/>
    <property type="molecule type" value="Genomic_DNA"/>
</dbReference>
<keyword evidence="4" id="KW-1185">Reference proteome</keyword>
<feature type="domain" description="YCII-related" evidence="2">
    <location>
        <begin position="50"/>
        <end position="111"/>
    </location>
</feature>
<evidence type="ECO:0000259" key="2">
    <source>
        <dbReference type="Pfam" id="PF03795"/>
    </source>
</evidence>
<dbReference type="OrthoDB" id="7782105at2"/>
<dbReference type="RefSeq" id="WP_089906266.1">
    <property type="nucleotide sequence ID" value="NZ_FOBB01000001.1"/>
</dbReference>
<accession>A0A1H7GVX1</accession>
<comment type="similarity">
    <text evidence="1">Belongs to the YciI family.</text>
</comment>
<dbReference type="Gene3D" id="3.30.70.1060">
    <property type="entry name" value="Dimeric alpha+beta barrel"/>
    <property type="match status" value="1"/>
</dbReference>
<dbReference type="Pfam" id="PF03795">
    <property type="entry name" value="YCII"/>
    <property type="match status" value="1"/>
</dbReference>
<dbReference type="SUPFAM" id="SSF54909">
    <property type="entry name" value="Dimeric alpha+beta barrel"/>
    <property type="match status" value="1"/>
</dbReference>